<organism evidence="1">
    <name type="scientific">Anguilla anguilla</name>
    <name type="common">European freshwater eel</name>
    <name type="synonym">Muraena anguilla</name>
    <dbReference type="NCBI Taxonomy" id="7936"/>
    <lineage>
        <taxon>Eukaryota</taxon>
        <taxon>Metazoa</taxon>
        <taxon>Chordata</taxon>
        <taxon>Craniata</taxon>
        <taxon>Vertebrata</taxon>
        <taxon>Euteleostomi</taxon>
        <taxon>Actinopterygii</taxon>
        <taxon>Neopterygii</taxon>
        <taxon>Teleostei</taxon>
        <taxon>Anguilliformes</taxon>
        <taxon>Anguillidae</taxon>
        <taxon>Anguilla</taxon>
    </lineage>
</organism>
<dbReference type="AlphaFoldDB" id="A0A0E9X230"/>
<dbReference type="EMBL" id="GBXM01012061">
    <property type="protein sequence ID" value="JAH96516.1"/>
    <property type="molecule type" value="Transcribed_RNA"/>
</dbReference>
<accession>A0A0E9X230</accession>
<reference evidence="1" key="1">
    <citation type="submission" date="2014-11" db="EMBL/GenBank/DDBJ databases">
        <authorList>
            <person name="Amaro Gonzalez C."/>
        </authorList>
    </citation>
    <scope>NUCLEOTIDE SEQUENCE</scope>
</reference>
<reference evidence="1" key="2">
    <citation type="journal article" date="2015" name="Fish Shellfish Immunol.">
        <title>Early steps in the European eel (Anguilla anguilla)-Vibrio vulnificus interaction in the gills: Role of the RtxA13 toxin.</title>
        <authorList>
            <person name="Callol A."/>
            <person name="Pajuelo D."/>
            <person name="Ebbesson L."/>
            <person name="Teles M."/>
            <person name="MacKenzie S."/>
            <person name="Amaro C."/>
        </authorList>
    </citation>
    <scope>NUCLEOTIDE SEQUENCE</scope>
</reference>
<name>A0A0E9X230_ANGAN</name>
<sequence>MQIIKCRKISDLGNRSNCPLACKAAFSLSFIFNRWASIGISLQPYGLQGISKHANKQTITAFLRHLYCGAKGY</sequence>
<proteinExistence type="predicted"/>
<evidence type="ECO:0000313" key="1">
    <source>
        <dbReference type="EMBL" id="JAH96516.1"/>
    </source>
</evidence>
<protein>
    <submittedName>
        <fullName evidence="1">Uncharacterized protein</fullName>
    </submittedName>
</protein>